<evidence type="ECO:0000313" key="3">
    <source>
        <dbReference type="EMBL" id="OEY96186.1"/>
    </source>
</evidence>
<comment type="caution">
    <text evidence="3">The sequence shown here is derived from an EMBL/GenBank/DDBJ whole genome shotgun (WGS) entry which is preliminary data.</text>
</comment>
<keyword evidence="4" id="KW-1185">Reference proteome</keyword>
<gene>
    <name evidence="3" type="ORF">BJI46_12475</name>
</gene>
<keyword evidence="1" id="KW-0175">Coiled coil</keyword>
<dbReference type="STRING" id="1262585.BJI46_12475"/>
<keyword evidence="2" id="KW-1133">Transmembrane helix</keyword>
<reference evidence="3 4" key="1">
    <citation type="submission" date="2016-09" db="EMBL/GenBank/DDBJ databases">
        <authorList>
            <person name="Capua I."/>
            <person name="De Benedictis P."/>
            <person name="Joannis T."/>
            <person name="Lombin L.H."/>
            <person name="Cattoli G."/>
        </authorList>
    </citation>
    <scope>NUCLEOTIDE SEQUENCE [LARGE SCALE GENOMIC DNA]</scope>
    <source>
        <strain evidence="3 4">ANC 4671</strain>
    </source>
</reference>
<feature type="transmembrane region" description="Helical" evidence="2">
    <location>
        <begin position="322"/>
        <end position="342"/>
    </location>
</feature>
<protein>
    <submittedName>
        <fullName evidence="3">Uncharacterized protein</fullName>
    </submittedName>
</protein>
<evidence type="ECO:0000256" key="2">
    <source>
        <dbReference type="SAM" id="Phobius"/>
    </source>
</evidence>
<proteinExistence type="predicted"/>
<dbReference type="EMBL" id="MKKK01000021">
    <property type="protein sequence ID" value="OEY96186.1"/>
    <property type="molecule type" value="Genomic_DNA"/>
</dbReference>
<dbReference type="RefSeq" id="WP_070069788.1">
    <property type="nucleotide sequence ID" value="NZ_MKKK01000021.1"/>
</dbReference>
<keyword evidence="2" id="KW-0812">Transmembrane</keyword>
<sequence length="430" mass="49425">MANERMLLSAELTSAKANLINLKGQLDQFINNNINKYKINTNITEFSRLTSTFDEIIEKLDTLISLGYCKENGVINLHASVGILSSDLISFMNTASSEREGLFNINSSHLMNVNIHMAKIIDILNENINEYLAAFNNSDFKAKNILERVNVLENKLDELSFNQIRKEVQVLDKKISNLMDHKSNFIEDFEQKLRERSNDLILTLQNEINEQKANATVHINNDIEEIKESIGASKKTIEELLGDIESYKRIINHKSEEEISRHYSKKASSEMITYWIATALSIVIIIVALCMAWFGLQDYYQTYVHETDPTKLLALEATAEYATIYLGFRLVLSFLLFLTVIYTSRIAFRSYTHWRHSESMKLKLSSLRPFINLFEDDEKKDIHKGLIQDYFGKDAGVVDLPNEKFKDVPKNIADIAMKAIENVKDRENKS</sequence>
<dbReference type="OrthoDB" id="6688950at2"/>
<keyword evidence="2" id="KW-0472">Membrane</keyword>
<feature type="transmembrane region" description="Helical" evidence="2">
    <location>
        <begin position="272"/>
        <end position="296"/>
    </location>
</feature>
<evidence type="ECO:0000313" key="4">
    <source>
        <dbReference type="Proteomes" id="UP000185895"/>
    </source>
</evidence>
<evidence type="ECO:0000256" key="1">
    <source>
        <dbReference type="SAM" id="Coils"/>
    </source>
</evidence>
<dbReference type="AlphaFoldDB" id="A0A1E7RA16"/>
<organism evidence="3 4">
    <name type="scientific">Acinetobacter qingfengensis</name>
    <dbReference type="NCBI Taxonomy" id="1262585"/>
    <lineage>
        <taxon>Bacteria</taxon>
        <taxon>Pseudomonadati</taxon>
        <taxon>Pseudomonadota</taxon>
        <taxon>Gammaproteobacteria</taxon>
        <taxon>Moraxellales</taxon>
        <taxon>Moraxellaceae</taxon>
        <taxon>Acinetobacter</taxon>
    </lineage>
</organism>
<name>A0A1E7RA16_9GAMM</name>
<accession>A0A1E7RA16</accession>
<dbReference type="Proteomes" id="UP000185895">
    <property type="component" value="Unassembled WGS sequence"/>
</dbReference>
<feature type="coiled-coil region" evidence="1">
    <location>
        <begin position="194"/>
        <end position="257"/>
    </location>
</feature>